<comment type="caution">
    <text evidence="1">The sequence shown here is derived from an EMBL/GenBank/DDBJ whole genome shotgun (WGS) entry which is preliminary data.</text>
</comment>
<sequence>MGRVEQAQYDRLPGLALRSWGERLFAPILVESFRDER</sequence>
<proteinExistence type="predicted"/>
<evidence type="ECO:0000313" key="1">
    <source>
        <dbReference type="EMBL" id="MCI38088.1"/>
    </source>
</evidence>
<feature type="non-terminal residue" evidence="1">
    <location>
        <position position="37"/>
    </location>
</feature>
<evidence type="ECO:0000313" key="2">
    <source>
        <dbReference type="Proteomes" id="UP000265520"/>
    </source>
</evidence>
<organism evidence="1 2">
    <name type="scientific">Trifolium medium</name>
    <dbReference type="NCBI Taxonomy" id="97028"/>
    <lineage>
        <taxon>Eukaryota</taxon>
        <taxon>Viridiplantae</taxon>
        <taxon>Streptophyta</taxon>
        <taxon>Embryophyta</taxon>
        <taxon>Tracheophyta</taxon>
        <taxon>Spermatophyta</taxon>
        <taxon>Magnoliopsida</taxon>
        <taxon>eudicotyledons</taxon>
        <taxon>Gunneridae</taxon>
        <taxon>Pentapetalae</taxon>
        <taxon>rosids</taxon>
        <taxon>fabids</taxon>
        <taxon>Fabales</taxon>
        <taxon>Fabaceae</taxon>
        <taxon>Papilionoideae</taxon>
        <taxon>50 kb inversion clade</taxon>
        <taxon>NPAAA clade</taxon>
        <taxon>Hologalegina</taxon>
        <taxon>IRL clade</taxon>
        <taxon>Trifolieae</taxon>
        <taxon>Trifolium</taxon>
    </lineage>
</organism>
<name>A0A392RN68_9FABA</name>
<dbReference type="Proteomes" id="UP000265520">
    <property type="component" value="Unassembled WGS sequence"/>
</dbReference>
<protein>
    <submittedName>
        <fullName evidence="1">Uncharacterized protein</fullName>
    </submittedName>
</protein>
<accession>A0A392RN68</accession>
<dbReference type="EMBL" id="LXQA010251833">
    <property type="protein sequence ID" value="MCI38088.1"/>
    <property type="molecule type" value="Genomic_DNA"/>
</dbReference>
<reference evidence="1 2" key="1">
    <citation type="journal article" date="2018" name="Front. Plant Sci.">
        <title>Red Clover (Trifolium pratense) and Zigzag Clover (T. medium) - A Picture of Genomic Similarities and Differences.</title>
        <authorList>
            <person name="Dluhosova J."/>
            <person name="Istvanek J."/>
            <person name="Nedelnik J."/>
            <person name="Repkova J."/>
        </authorList>
    </citation>
    <scope>NUCLEOTIDE SEQUENCE [LARGE SCALE GENOMIC DNA]</scope>
    <source>
        <strain evidence="2">cv. 10/8</strain>
        <tissue evidence="1">Leaf</tissue>
    </source>
</reference>
<dbReference type="AlphaFoldDB" id="A0A392RN68"/>
<keyword evidence="2" id="KW-1185">Reference proteome</keyword>